<dbReference type="EMBL" id="MDYM01000009">
    <property type="protein sequence ID" value="OQD63439.1"/>
    <property type="molecule type" value="Genomic_DNA"/>
</dbReference>
<feature type="domain" description="N-acetyltransferase" evidence="1">
    <location>
        <begin position="30"/>
        <end position="172"/>
    </location>
</feature>
<comment type="caution">
    <text evidence="2">The sequence shown here is derived from an EMBL/GenBank/DDBJ whole genome shotgun (WGS) entry which is preliminary data.</text>
</comment>
<evidence type="ECO:0000313" key="2">
    <source>
        <dbReference type="EMBL" id="OQD63439.1"/>
    </source>
</evidence>
<reference evidence="3" key="1">
    <citation type="journal article" date="2017" name="Nat. Microbiol.">
        <title>Global analysis of biosynthetic gene clusters reveals vast potential of secondary metabolite production in Penicillium species.</title>
        <authorList>
            <person name="Nielsen J.C."/>
            <person name="Grijseels S."/>
            <person name="Prigent S."/>
            <person name="Ji B."/>
            <person name="Dainat J."/>
            <person name="Nielsen K.F."/>
            <person name="Frisvad J.C."/>
            <person name="Workman M."/>
            <person name="Nielsen J."/>
        </authorList>
    </citation>
    <scope>NUCLEOTIDE SEQUENCE [LARGE SCALE GENOMIC DNA]</scope>
    <source>
        <strain evidence="3">IBT 4502</strain>
    </source>
</reference>
<dbReference type="OrthoDB" id="64477at2759"/>
<dbReference type="Pfam" id="PF13302">
    <property type="entry name" value="Acetyltransf_3"/>
    <property type="match status" value="1"/>
</dbReference>
<gene>
    <name evidence="2" type="ORF">PENPOL_c009G03795</name>
</gene>
<proteinExistence type="predicted"/>
<protein>
    <recommendedName>
        <fullName evidence="1">N-acetyltransferase domain-containing protein</fullName>
    </recommendedName>
</protein>
<evidence type="ECO:0000313" key="3">
    <source>
        <dbReference type="Proteomes" id="UP000191408"/>
    </source>
</evidence>
<sequence>MNPTSYPLSYQTVGHLGDSEFKLQSISTDLSLHLPRNEDIPVILNILQNKANSEFDKSISGATTEELEGIARRWTSLSQPLAYLNFLIWHCDTPIGIAGLGWIGATNGDEAESNLSRAGAAGVILEPVARGKGYAYEALRMVFDYGLYGLGLVEIRVGSHSGNVPMKMLMERKFGLEAEGNSGDDSVDEFGNDLLWLVKADVWPSLRRHDQHRV</sequence>
<name>A0A1V6NFQ8_PENPO</name>
<dbReference type="SUPFAM" id="SSF55729">
    <property type="entry name" value="Acyl-CoA N-acyltransferases (Nat)"/>
    <property type="match status" value="1"/>
</dbReference>
<dbReference type="GO" id="GO:0016747">
    <property type="term" value="F:acyltransferase activity, transferring groups other than amino-acyl groups"/>
    <property type="evidence" value="ECO:0007669"/>
    <property type="project" value="InterPro"/>
</dbReference>
<dbReference type="InterPro" id="IPR000182">
    <property type="entry name" value="GNAT_dom"/>
</dbReference>
<dbReference type="AlphaFoldDB" id="A0A1V6NFQ8"/>
<accession>A0A1V6NFQ8</accession>
<dbReference type="InterPro" id="IPR016181">
    <property type="entry name" value="Acyl_CoA_acyltransferase"/>
</dbReference>
<dbReference type="Proteomes" id="UP000191408">
    <property type="component" value="Unassembled WGS sequence"/>
</dbReference>
<organism evidence="2 3">
    <name type="scientific">Penicillium polonicum</name>
    <dbReference type="NCBI Taxonomy" id="60169"/>
    <lineage>
        <taxon>Eukaryota</taxon>
        <taxon>Fungi</taxon>
        <taxon>Dikarya</taxon>
        <taxon>Ascomycota</taxon>
        <taxon>Pezizomycotina</taxon>
        <taxon>Eurotiomycetes</taxon>
        <taxon>Eurotiomycetidae</taxon>
        <taxon>Eurotiales</taxon>
        <taxon>Aspergillaceae</taxon>
        <taxon>Penicillium</taxon>
    </lineage>
</organism>
<evidence type="ECO:0000259" key="1">
    <source>
        <dbReference type="Pfam" id="PF13302"/>
    </source>
</evidence>
<keyword evidence="3" id="KW-1185">Reference proteome</keyword>
<dbReference type="Gene3D" id="3.40.630.30">
    <property type="match status" value="1"/>
</dbReference>